<dbReference type="OrthoDB" id="536948at2759"/>
<keyword evidence="1" id="KW-0732">Signal</keyword>
<feature type="disulfide bond" evidence="5">
    <location>
        <begin position="97"/>
        <end position="107"/>
    </location>
</feature>
<dbReference type="InterPro" id="IPR036772">
    <property type="entry name" value="SRCR-like_dom_sf"/>
</dbReference>
<accession>A0A553QKI9</accession>
<dbReference type="SMART" id="SM00202">
    <property type="entry name" value="SR"/>
    <property type="match status" value="1"/>
</dbReference>
<keyword evidence="3 5" id="KW-1015">Disulfide bond</keyword>
<name>A0A553QKI9_9TELE</name>
<organism evidence="7 8">
    <name type="scientific">Danionella cerebrum</name>
    <dbReference type="NCBI Taxonomy" id="2873325"/>
    <lineage>
        <taxon>Eukaryota</taxon>
        <taxon>Metazoa</taxon>
        <taxon>Chordata</taxon>
        <taxon>Craniata</taxon>
        <taxon>Vertebrata</taxon>
        <taxon>Euteleostomi</taxon>
        <taxon>Actinopterygii</taxon>
        <taxon>Neopterygii</taxon>
        <taxon>Teleostei</taxon>
        <taxon>Ostariophysi</taxon>
        <taxon>Cypriniformes</taxon>
        <taxon>Danionidae</taxon>
        <taxon>Danioninae</taxon>
        <taxon>Danionella</taxon>
    </lineage>
</organism>
<dbReference type="InterPro" id="IPR001190">
    <property type="entry name" value="SRCR"/>
</dbReference>
<evidence type="ECO:0000256" key="5">
    <source>
        <dbReference type="PROSITE-ProRule" id="PRU00196"/>
    </source>
</evidence>
<sequence length="128" mass="13598">MVRASAPPPVWERQCMAEAPPGDTEDKVRLVGGQSRCSGRVEVHHDDQWGTVCDDVWDITDAAVVCRELGCGDAVAALGFAYFGAGSGWIWMDDVSCSGSESTLKDCGSAGWGEQDCNHNEDAGVKCS</sequence>
<dbReference type="PRINTS" id="PR00258">
    <property type="entry name" value="SPERACTRCPTR"/>
</dbReference>
<proteinExistence type="predicted"/>
<reference evidence="7 8" key="1">
    <citation type="journal article" date="2019" name="Sci. Data">
        <title>Hybrid genome assembly and annotation of Danionella translucida.</title>
        <authorList>
            <person name="Kadobianskyi M."/>
            <person name="Schulze L."/>
            <person name="Schuelke M."/>
            <person name="Judkewitz B."/>
        </authorList>
    </citation>
    <scope>NUCLEOTIDE SEQUENCE [LARGE SCALE GENOMIC DNA]</scope>
    <source>
        <strain evidence="7 8">Bolton</strain>
    </source>
</reference>
<keyword evidence="4" id="KW-0325">Glycoprotein</keyword>
<evidence type="ECO:0000259" key="6">
    <source>
        <dbReference type="PROSITE" id="PS50287"/>
    </source>
</evidence>
<evidence type="ECO:0000256" key="1">
    <source>
        <dbReference type="ARBA" id="ARBA00022729"/>
    </source>
</evidence>
<keyword evidence="8" id="KW-1185">Reference proteome</keyword>
<keyword evidence="2" id="KW-0677">Repeat</keyword>
<evidence type="ECO:0000313" key="8">
    <source>
        <dbReference type="Proteomes" id="UP000316079"/>
    </source>
</evidence>
<evidence type="ECO:0000256" key="2">
    <source>
        <dbReference type="ARBA" id="ARBA00022737"/>
    </source>
</evidence>
<feature type="domain" description="SRCR" evidence="6">
    <location>
        <begin position="28"/>
        <end position="128"/>
    </location>
</feature>
<dbReference type="AlphaFoldDB" id="A0A553QKI9"/>
<feature type="disulfide bond" evidence="5">
    <location>
        <begin position="53"/>
        <end position="117"/>
    </location>
</feature>
<protein>
    <recommendedName>
        <fullName evidence="6">SRCR domain-containing protein</fullName>
    </recommendedName>
</protein>
<evidence type="ECO:0000256" key="4">
    <source>
        <dbReference type="ARBA" id="ARBA00023180"/>
    </source>
</evidence>
<dbReference type="GO" id="GO:0016020">
    <property type="term" value="C:membrane"/>
    <property type="evidence" value="ECO:0007669"/>
    <property type="project" value="InterPro"/>
</dbReference>
<feature type="disulfide bond" evidence="5">
    <location>
        <begin position="66"/>
        <end position="127"/>
    </location>
</feature>
<dbReference type="STRING" id="623744.A0A553QKI9"/>
<evidence type="ECO:0000313" key="7">
    <source>
        <dbReference type="EMBL" id="TRY90493.1"/>
    </source>
</evidence>
<dbReference type="Pfam" id="PF00530">
    <property type="entry name" value="SRCR"/>
    <property type="match status" value="1"/>
</dbReference>
<dbReference type="Gene3D" id="3.10.250.10">
    <property type="entry name" value="SRCR-like domain"/>
    <property type="match status" value="1"/>
</dbReference>
<dbReference type="EMBL" id="SRMA01025841">
    <property type="protein sequence ID" value="TRY90493.1"/>
    <property type="molecule type" value="Genomic_DNA"/>
</dbReference>
<gene>
    <name evidence="7" type="ORF">DNTS_034740</name>
</gene>
<dbReference type="PROSITE" id="PS00420">
    <property type="entry name" value="SRCR_1"/>
    <property type="match status" value="1"/>
</dbReference>
<dbReference type="FunFam" id="3.10.250.10:FF:000006">
    <property type="entry name" value="neurotrypsin isoform X2"/>
    <property type="match status" value="1"/>
</dbReference>
<dbReference type="PANTHER" id="PTHR48071">
    <property type="entry name" value="SRCR DOMAIN-CONTAINING PROTEIN"/>
    <property type="match status" value="1"/>
</dbReference>
<dbReference type="SUPFAM" id="SSF56487">
    <property type="entry name" value="SRCR-like"/>
    <property type="match status" value="1"/>
</dbReference>
<comment type="caution">
    <text evidence="7">The sequence shown here is derived from an EMBL/GenBank/DDBJ whole genome shotgun (WGS) entry which is preliminary data.</text>
</comment>
<dbReference type="PANTHER" id="PTHR48071:SF18">
    <property type="entry name" value="DELETED IN MALIGNANT BRAIN TUMORS 1 PROTEIN-RELATED"/>
    <property type="match status" value="1"/>
</dbReference>
<feature type="non-terminal residue" evidence="7">
    <location>
        <position position="128"/>
    </location>
</feature>
<dbReference type="Proteomes" id="UP000316079">
    <property type="component" value="Unassembled WGS sequence"/>
</dbReference>
<dbReference type="PROSITE" id="PS50287">
    <property type="entry name" value="SRCR_2"/>
    <property type="match status" value="1"/>
</dbReference>
<evidence type="ECO:0000256" key="3">
    <source>
        <dbReference type="ARBA" id="ARBA00023157"/>
    </source>
</evidence>